<keyword evidence="6" id="KW-0934">Plastid</keyword>
<dbReference type="PROSITE" id="PS00081">
    <property type="entry name" value="LIPOXYGENASE_2"/>
    <property type="match status" value="1"/>
</dbReference>
<dbReference type="SUPFAM" id="SSF49723">
    <property type="entry name" value="Lipase/lipooxygenase domain (PLAT/LH2 domain)"/>
    <property type="match status" value="1"/>
</dbReference>
<evidence type="ECO:0000256" key="5">
    <source>
        <dbReference type="ARBA" id="ARBA00022528"/>
    </source>
</evidence>
<dbReference type="PANTHER" id="PTHR11771">
    <property type="entry name" value="LIPOXYGENASE"/>
    <property type="match status" value="1"/>
</dbReference>
<dbReference type="PROSITE" id="PS00711">
    <property type="entry name" value="LIPOXYGENASE_1"/>
    <property type="match status" value="1"/>
</dbReference>
<keyword evidence="11 17" id="KW-0223">Dioxygenase</keyword>
<evidence type="ECO:0000256" key="6">
    <source>
        <dbReference type="ARBA" id="ARBA00022640"/>
    </source>
</evidence>
<dbReference type="InterPro" id="IPR036392">
    <property type="entry name" value="PLAT/LH2_dom_sf"/>
</dbReference>
<evidence type="ECO:0000256" key="11">
    <source>
        <dbReference type="ARBA" id="ARBA00022964"/>
    </source>
</evidence>
<dbReference type="GO" id="GO:0046872">
    <property type="term" value="F:metal ion binding"/>
    <property type="evidence" value="ECO:0007669"/>
    <property type="project" value="UniProtKB-UniRule"/>
</dbReference>
<dbReference type="FunFam" id="4.10.375.10:FF:000001">
    <property type="entry name" value="Lipoxygenase"/>
    <property type="match status" value="1"/>
</dbReference>
<feature type="domain" description="PLAT" evidence="20">
    <location>
        <begin position="96"/>
        <end position="216"/>
    </location>
</feature>
<gene>
    <name evidence="22" type="ORF">SAY86_002643</name>
</gene>
<evidence type="ECO:0000256" key="16">
    <source>
        <dbReference type="PROSITE-ProRule" id="PRU00152"/>
    </source>
</evidence>
<proteinExistence type="inferred from homology"/>
<dbReference type="GO" id="GO:0006633">
    <property type="term" value="P:fatty acid biosynthetic process"/>
    <property type="evidence" value="ECO:0007669"/>
    <property type="project" value="UniProtKB-KW"/>
</dbReference>
<evidence type="ECO:0000256" key="9">
    <source>
        <dbReference type="ARBA" id="ARBA00022832"/>
    </source>
</evidence>
<comment type="function">
    <text evidence="18">Plant lipoxygenase may be involved in a number of diverse aspects of plant physiology including growth and development, pest resistance, and senescence or responses to wounding.</text>
</comment>
<dbReference type="Pfam" id="PF01477">
    <property type="entry name" value="PLAT"/>
    <property type="match status" value="1"/>
</dbReference>
<dbReference type="CDD" id="cd01751">
    <property type="entry name" value="PLAT_LH2"/>
    <property type="match status" value="1"/>
</dbReference>
<evidence type="ECO:0000256" key="2">
    <source>
        <dbReference type="ARBA" id="ARBA00004229"/>
    </source>
</evidence>
<dbReference type="Pfam" id="PF00305">
    <property type="entry name" value="Lipoxygenase"/>
    <property type="match status" value="1"/>
</dbReference>
<keyword evidence="9" id="KW-0276">Fatty acid metabolism</keyword>
<sequence>MLKPQLVHSAAVDRSLAPAVLVTKQFFHGHSLGMVLPHQHQHQHRRQRHAAAGRQSRKAVRLGFVAGNIRAEGANEESRTATVKAVVTVIPPTSGELYEFGIKRGLDDITDLLGKTILLELVSSELNPISRLKKQTVKGYAHKTKKANNQVEYECEMKVDEEFGEVGAIFVENEHHKEMFLKDIILDGLPGGPVTISCSSWVASKFDNPNKRVFFTNKVGLIQTLMACPSNRSSRYRSFLPSETPDGLKRLRENELRLLRGDGQGERKTYDRIYDYDFYNDIGDPDSSPEKKRPVLGGSKKFPYPRRCRTGRPRSKSDPESESRASTIYVPRDEAFSAVKNLTFSAKTVYSALHAVLPSLETALIDTNLPFPYFTAIEDLFGQGFTMPKLPTKGLSDLLPWIVNSVKNAAEDVVRFETPEAMLRDSFFWFSDEEFSRQTLAGINPYTIQLVTEWPMKSKLDPSVYGPPESAITTETIHCQIGGFMSVHEAVRQKKLFVLDYHDLLLPYVSKVRQIKGTTLYGSRTLFFLTPRETLMPIAIELTRPPMDGKPQWKQVFTPAYHSTECWLWRLAKAHVLAHDSGVHELVTHWLRTHCAVEPYIIATNRQLSAMHPIYRLLHPHFRYTMEINALARQVLINAGGIIEISFSPAKYSMELSSMAYDLQWQFNLQALPNDLIHRGMAVEDPTAPHGLRLAIQDYPFANDGLLIWDSLKQWVTDYVNHYYCDSSLVESDDELQSWWSEIRNVGHGDKKYADGWPELKTAGDLIEIITTIAWVSSAHHAAVNFAQYDYGGYFPNRPSIARTNMPVEDPTEQVLNEFRNKPEATLLKCFPTPIQATVVMATLDVLSTHSPDEEYLGEHAEPAWKDDPIVKAAFERFSGRLKEIEGIIDARNEDRDRKNRNGAGIVPYKLMKPFSKPGVTGQGIPYSVSI</sequence>
<keyword evidence="13 17" id="KW-0408">Iron</keyword>
<keyword evidence="10" id="KW-0809">Transit peptide</keyword>
<evidence type="ECO:0000259" key="20">
    <source>
        <dbReference type="PROSITE" id="PS50095"/>
    </source>
</evidence>
<evidence type="ECO:0000256" key="15">
    <source>
        <dbReference type="ARBA" id="ARBA00023160"/>
    </source>
</evidence>
<evidence type="ECO:0000256" key="8">
    <source>
        <dbReference type="ARBA" id="ARBA00022767"/>
    </source>
</evidence>
<evidence type="ECO:0000256" key="13">
    <source>
        <dbReference type="ARBA" id="ARBA00023004"/>
    </source>
</evidence>
<evidence type="ECO:0000256" key="18">
    <source>
        <dbReference type="RuleBase" id="RU003975"/>
    </source>
</evidence>
<name>A0AAN7LKK7_TRANT</name>
<protein>
    <recommendedName>
        <fullName evidence="18">Lipoxygenase</fullName>
        <ecNumber evidence="18">1.13.11.-</ecNumber>
    </recommendedName>
</protein>
<dbReference type="GO" id="GO:0031408">
    <property type="term" value="P:oxylipin biosynthetic process"/>
    <property type="evidence" value="ECO:0007669"/>
    <property type="project" value="UniProtKB-UniRule"/>
</dbReference>
<comment type="pathway">
    <text evidence="18">Lipid metabolism; oxylipin biosynthesis.</text>
</comment>
<dbReference type="InterPro" id="IPR027433">
    <property type="entry name" value="Lipoxygenase_dom_3"/>
</dbReference>
<dbReference type="SUPFAM" id="SSF48484">
    <property type="entry name" value="Lipoxigenase"/>
    <property type="match status" value="1"/>
</dbReference>
<dbReference type="Gene3D" id="4.10.375.10">
    <property type="entry name" value="Lipoxygenase-1, Domain 2"/>
    <property type="match status" value="1"/>
</dbReference>
<evidence type="ECO:0000256" key="1">
    <source>
        <dbReference type="ARBA" id="ARBA00001962"/>
    </source>
</evidence>
<evidence type="ECO:0000259" key="21">
    <source>
        <dbReference type="PROSITE" id="PS51393"/>
    </source>
</evidence>
<evidence type="ECO:0000256" key="3">
    <source>
        <dbReference type="ARBA" id="ARBA00009419"/>
    </source>
</evidence>
<comment type="caution">
    <text evidence="22">The sequence shown here is derived from an EMBL/GenBank/DDBJ whole genome shotgun (WGS) entry which is preliminary data.</text>
</comment>
<dbReference type="InterPro" id="IPR036226">
    <property type="entry name" value="LipOase_C_sf"/>
</dbReference>
<reference evidence="22 23" key="1">
    <citation type="journal article" date="2023" name="Hortic Res">
        <title>Pangenome of water caltrop reveals structural variations and asymmetric subgenome divergence after allopolyploidization.</title>
        <authorList>
            <person name="Zhang X."/>
            <person name="Chen Y."/>
            <person name="Wang L."/>
            <person name="Yuan Y."/>
            <person name="Fang M."/>
            <person name="Shi L."/>
            <person name="Lu R."/>
            <person name="Comes H.P."/>
            <person name="Ma Y."/>
            <person name="Chen Y."/>
            <person name="Huang G."/>
            <person name="Zhou Y."/>
            <person name="Zheng Z."/>
            <person name="Qiu Y."/>
        </authorList>
    </citation>
    <scope>NUCLEOTIDE SEQUENCE [LARGE SCALE GENOMIC DNA]</scope>
    <source>
        <strain evidence="22">F231</strain>
    </source>
</reference>
<dbReference type="InterPro" id="IPR001246">
    <property type="entry name" value="LipOase_plant"/>
</dbReference>
<dbReference type="InterPro" id="IPR020834">
    <property type="entry name" value="LipOase_CS"/>
</dbReference>
<comment type="similarity">
    <text evidence="3 17">Belongs to the lipoxygenase family.</text>
</comment>
<keyword evidence="14" id="KW-0443">Lipid metabolism</keyword>
<dbReference type="GO" id="GO:0034440">
    <property type="term" value="P:lipid oxidation"/>
    <property type="evidence" value="ECO:0007669"/>
    <property type="project" value="InterPro"/>
</dbReference>
<evidence type="ECO:0000256" key="7">
    <source>
        <dbReference type="ARBA" id="ARBA00022723"/>
    </source>
</evidence>
<evidence type="ECO:0000256" key="17">
    <source>
        <dbReference type="RuleBase" id="RU003974"/>
    </source>
</evidence>
<feature type="domain" description="Lipoxygenase" evidence="21">
    <location>
        <begin position="238"/>
        <end position="931"/>
    </location>
</feature>
<dbReference type="InterPro" id="IPR013819">
    <property type="entry name" value="LipOase_C"/>
</dbReference>
<dbReference type="InterPro" id="IPR000907">
    <property type="entry name" value="LipOase"/>
</dbReference>
<dbReference type="PRINTS" id="PR00087">
    <property type="entry name" value="LIPOXYGENASE"/>
</dbReference>
<dbReference type="SMART" id="SM00308">
    <property type="entry name" value="LH2"/>
    <property type="match status" value="1"/>
</dbReference>
<feature type="compositionally biased region" description="Basic residues" evidence="19">
    <location>
        <begin position="303"/>
        <end position="314"/>
    </location>
</feature>
<organism evidence="22 23">
    <name type="scientific">Trapa natans</name>
    <name type="common">Water chestnut</name>
    <dbReference type="NCBI Taxonomy" id="22666"/>
    <lineage>
        <taxon>Eukaryota</taxon>
        <taxon>Viridiplantae</taxon>
        <taxon>Streptophyta</taxon>
        <taxon>Embryophyta</taxon>
        <taxon>Tracheophyta</taxon>
        <taxon>Spermatophyta</taxon>
        <taxon>Magnoliopsida</taxon>
        <taxon>eudicotyledons</taxon>
        <taxon>Gunneridae</taxon>
        <taxon>Pentapetalae</taxon>
        <taxon>rosids</taxon>
        <taxon>malvids</taxon>
        <taxon>Myrtales</taxon>
        <taxon>Lythraceae</taxon>
        <taxon>Trapa</taxon>
    </lineage>
</organism>
<evidence type="ECO:0000256" key="12">
    <source>
        <dbReference type="ARBA" id="ARBA00023002"/>
    </source>
</evidence>
<dbReference type="AlphaFoldDB" id="A0AAN7LKK7"/>
<accession>A0AAN7LKK7</accession>
<dbReference type="Gene3D" id="1.20.245.10">
    <property type="entry name" value="Lipoxygenase-1, Domain 5"/>
    <property type="match status" value="1"/>
</dbReference>
<keyword evidence="23" id="KW-1185">Reference proteome</keyword>
<dbReference type="PROSITE" id="PS50095">
    <property type="entry name" value="PLAT"/>
    <property type="match status" value="1"/>
</dbReference>
<keyword evidence="12 17" id="KW-0560">Oxidoreductase</keyword>
<dbReference type="FunFam" id="1.20.245.10:FF:000002">
    <property type="entry name" value="Lipoxygenase"/>
    <property type="match status" value="1"/>
</dbReference>
<comment type="subcellular location">
    <subcellularLocation>
        <location evidence="2">Plastid</location>
        <location evidence="2">Chloroplast</location>
    </subcellularLocation>
</comment>
<dbReference type="GO" id="GO:0016165">
    <property type="term" value="F:linoleate 13S-lipoxygenase activity"/>
    <property type="evidence" value="ECO:0007669"/>
    <property type="project" value="UniProtKB-ARBA"/>
</dbReference>
<evidence type="ECO:0000256" key="4">
    <source>
        <dbReference type="ARBA" id="ARBA00022516"/>
    </source>
</evidence>
<keyword evidence="15 18" id="KW-0275">Fatty acid biosynthesis</keyword>
<evidence type="ECO:0000256" key="14">
    <source>
        <dbReference type="ARBA" id="ARBA00023098"/>
    </source>
</evidence>
<dbReference type="FunFam" id="3.10.450.60:FF:000005">
    <property type="entry name" value="Lipoxygenase"/>
    <property type="match status" value="1"/>
</dbReference>
<evidence type="ECO:0000256" key="10">
    <source>
        <dbReference type="ARBA" id="ARBA00022946"/>
    </source>
</evidence>
<dbReference type="InterPro" id="IPR001024">
    <property type="entry name" value="PLAT/LH2_dom"/>
</dbReference>
<dbReference type="Proteomes" id="UP001346149">
    <property type="component" value="Unassembled WGS sequence"/>
</dbReference>
<dbReference type="PRINTS" id="PR00468">
    <property type="entry name" value="PLTLPOXGNASE"/>
</dbReference>
<dbReference type="GO" id="GO:0009507">
    <property type="term" value="C:chloroplast"/>
    <property type="evidence" value="ECO:0007669"/>
    <property type="project" value="UniProtKB-SubCell"/>
</dbReference>
<keyword evidence="7 17" id="KW-0479">Metal-binding</keyword>
<evidence type="ECO:0000256" key="19">
    <source>
        <dbReference type="SAM" id="MobiDB-lite"/>
    </source>
</evidence>
<dbReference type="Gene3D" id="4.10.372.10">
    <property type="entry name" value="Lipoxygenase-1, Domain 3"/>
    <property type="match status" value="1"/>
</dbReference>
<evidence type="ECO:0000313" key="22">
    <source>
        <dbReference type="EMBL" id="KAK4785954.1"/>
    </source>
</evidence>
<feature type="region of interest" description="Disordered" evidence="19">
    <location>
        <begin position="284"/>
        <end position="326"/>
    </location>
</feature>
<dbReference type="EC" id="1.13.11.-" evidence="18"/>
<dbReference type="Gene3D" id="2.60.60.20">
    <property type="entry name" value="PLAT/LH2 domain"/>
    <property type="match status" value="1"/>
</dbReference>
<keyword evidence="4 18" id="KW-0444">Lipid biosynthesis</keyword>
<comment type="caution">
    <text evidence="16">Lacks conserved residue(s) required for the propagation of feature annotation.</text>
</comment>
<dbReference type="InterPro" id="IPR042057">
    <property type="entry name" value="Lipoxy_PLAT/LH2"/>
</dbReference>
<keyword evidence="8 18" id="KW-0925">Oxylipin biosynthesis</keyword>
<keyword evidence="5" id="KW-0150">Chloroplast</keyword>
<dbReference type="Gene3D" id="3.10.450.60">
    <property type="match status" value="1"/>
</dbReference>
<dbReference type="InterPro" id="IPR020833">
    <property type="entry name" value="LipOase_Fe_BS"/>
</dbReference>
<evidence type="ECO:0000313" key="23">
    <source>
        <dbReference type="Proteomes" id="UP001346149"/>
    </source>
</evidence>
<dbReference type="PROSITE" id="PS51393">
    <property type="entry name" value="LIPOXYGENASE_3"/>
    <property type="match status" value="1"/>
</dbReference>
<dbReference type="EMBL" id="JAXQNO010000013">
    <property type="protein sequence ID" value="KAK4785954.1"/>
    <property type="molecule type" value="Genomic_DNA"/>
</dbReference>
<comment type="cofactor">
    <cofactor evidence="1 17">
        <name>Fe cation</name>
        <dbReference type="ChEBI" id="CHEBI:24875"/>
    </cofactor>
</comment>